<dbReference type="CDD" id="cd20921">
    <property type="entry name" value="polyA_pol_Pycodna"/>
    <property type="match status" value="1"/>
</dbReference>
<feature type="domain" description="Poly(A) polymerase catalytic subunit" evidence="9">
    <location>
        <begin position="45"/>
        <end position="173"/>
    </location>
</feature>
<evidence type="ECO:0000256" key="4">
    <source>
        <dbReference type="ARBA" id="ARBA00022741"/>
    </source>
</evidence>
<keyword evidence="2" id="KW-0507">mRNA processing</keyword>
<organism evidence="10">
    <name type="scientific">viral metagenome</name>
    <dbReference type="NCBI Taxonomy" id="1070528"/>
    <lineage>
        <taxon>unclassified sequences</taxon>
        <taxon>metagenomes</taxon>
        <taxon>organismal metagenomes</taxon>
    </lineage>
</organism>
<keyword evidence="7" id="KW-0804">Transcription</keyword>
<evidence type="ECO:0000259" key="9">
    <source>
        <dbReference type="Pfam" id="PF19244"/>
    </source>
</evidence>
<proteinExistence type="predicted"/>
<accession>A0A6C0AWY3</accession>
<dbReference type="Pfam" id="PF19244">
    <property type="entry name" value="Poly_A_pol_cat"/>
    <property type="match status" value="1"/>
</dbReference>
<evidence type="ECO:0000256" key="6">
    <source>
        <dbReference type="ARBA" id="ARBA00022844"/>
    </source>
</evidence>
<keyword evidence="4" id="KW-0547">Nucleotide-binding</keyword>
<dbReference type="GO" id="GO:0044423">
    <property type="term" value="C:virion component"/>
    <property type="evidence" value="ECO:0007669"/>
    <property type="project" value="UniProtKB-KW"/>
</dbReference>
<evidence type="ECO:0000256" key="7">
    <source>
        <dbReference type="ARBA" id="ARBA00023163"/>
    </source>
</evidence>
<dbReference type="AlphaFoldDB" id="A0A6C0AWY3"/>
<dbReference type="InterPro" id="IPR045355">
    <property type="entry name" value="PolyA_pol_cat_su"/>
</dbReference>
<dbReference type="EMBL" id="MN738808">
    <property type="protein sequence ID" value="QHS84459.1"/>
    <property type="molecule type" value="Genomic_DNA"/>
</dbReference>
<sequence>MGYKLNKEKFSEKEIAILRNAVDKAEHKRRKKIVDSDIIRNIIKIVETFLKDNHLICYGGTAINNILPIYDQFYNKNVELPDYDFFSSDALNDAKKLADIYYKNGFTEVEAKAGIHYGTYKIFVNFIPVADITQLHSDIFNTLSKDSIKIGGILYASPNFLRMASYLELSRPAGDVSRWEKILKRLILLNKHYPLRVKNCHKSQFKRVFEGSQESEENIYNVVKNSIIDQGLVFFGGHAIYFYTKYMSKKQRIHRIESPDFDALSENPQHSAEIIREKLKRAGIKNVNIVKHDNIGDIISTHYEIKVGKNTVAFIYKTLACHSYNSIIVKSKVLKIATIDTMLSFYLAFLYADKPYYDVHRILCMSEYLFKVQAKNRLEQKGVLRRFSINCYGKQNTLESIRANKAEKFKEFKNNKNSLEFQTYFLRYIPSQKNNHLKKSQKTLKSKKLKKTKYSNKSKKSQTKKIKLQSKKNKSKNLFTYFKSMY</sequence>
<reference evidence="10" key="1">
    <citation type="journal article" date="2020" name="Nature">
        <title>Giant virus diversity and host interactions through global metagenomics.</title>
        <authorList>
            <person name="Schulz F."/>
            <person name="Roux S."/>
            <person name="Paez-Espino D."/>
            <person name="Jungbluth S."/>
            <person name="Walsh D.A."/>
            <person name="Denef V.J."/>
            <person name="McMahon K.D."/>
            <person name="Konstantinidis K.T."/>
            <person name="Eloe-Fadrosh E.A."/>
            <person name="Kyrpides N.C."/>
            <person name="Woyke T."/>
        </authorList>
    </citation>
    <scope>NUCLEOTIDE SEQUENCE</scope>
    <source>
        <strain evidence="10">GVMAG-S-ERX556022-25</strain>
    </source>
</reference>
<evidence type="ECO:0000256" key="8">
    <source>
        <dbReference type="SAM" id="MobiDB-lite"/>
    </source>
</evidence>
<name>A0A6C0AWY3_9ZZZZ</name>
<evidence type="ECO:0000256" key="3">
    <source>
        <dbReference type="ARBA" id="ARBA00022679"/>
    </source>
</evidence>
<dbReference type="GO" id="GO:0016740">
    <property type="term" value="F:transferase activity"/>
    <property type="evidence" value="ECO:0007669"/>
    <property type="project" value="UniProtKB-KW"/>
</dbReference>
<evidence type="ECO:0000256" key="1">
    <source>
        <dbReference type="ARBA" id="ARBA00004328"/>
    </source>
</evidence>
<evidence type="ECO:0000256" key="5">
    <source>
        <dbReference type="ARBA" id="ARBA00022840"/>
    </source>
</evidence>
<evidence type="ECO:0000256" key="2">
    <source>
        <dbReference type="ARBA" id="ARBA00022664"/>
    </source>
</evidence>
<dbReference type="GO" id="GO:0005524">
    <property type="term" value="F:ATP binding"/>
    <property type="evidence" value="ECO:0007669"/>
    <property type="project" value="UniProtKB-KW"/>
</dbReference>
<keyword evidence="6" id="KW-0946">Virion</keyword>
<keyword evidence="5" id="KW-0067">ATP-binding</keyword>
<protein>
    <recommendedName>
        <fullName evidence="9">Poly(A) polymerase catalytic subunit domain-containing protein</fullName>
    </recommendedName>
</protein>
<keyword evidence="3" id="KW-0808">Transferase</keyword>
<dbReference type="GO" id="GO:0006397">
    <property type="term" value="P:mRNA processing"/>
    <property type="evidence" value="ECO:0007669"/>
    <property type="project" value="UniProtKB-KW"/>
</dbReference>
<comment type="subcellular location">
    <subcellularLocation>
        <location evidence="1">Virion</location>
    </subcellularLocation>
</comment>
<evidence type="ECO:0000313" key="10">
    <source>
        <dbReference type="EMBL" id="QHS84459.1"/>
    </source>
</evidence>
<feature type="region of interest" description="Disordered" evidence="8">
    <location>
        <begin position="437"/>
        <end position="471"/>
    </location>
</feature>